<dbReference type="Proteomes" id="UP000078287">
    <property type="component" value="Unassembled WGS sequence"/>
</dbReference>
<organism evidence="3 4">
    <name type="scientific">Chloroflexus islandicus</name>
    <dbReference type="NCBI Taxonomy" id="1707952"/>
    <lineage>
        <taxon>Bacteria</taxon>
        <taxon>Bacillati</taxon>
        <taxon>Chloroflexota</taxon>
        <taxon>Chloroflexia</taxon>
        <taxon>Chloroflexales</taxon>
        <taxon>Chloroflexineae</taxon>
        <taxon>Chloroflexaceae</taxon>
        <taxon>Chloroflexus</taxon>
    </lineage>
</organism>
<dbReference type="NCBIfam" id="TIGR03647">
    <property type="entry name" value="Na_symport_sm"/>
    <property type="match status" value="1"/>
</dbReference>
<sequence>MSDLAKLPVAERNRRYWQENLRLISILLVIWFAVSYLPVPFVEALNNIVIAGFPLGYYMGSQGSLIVFVVEIFYYAYAMNKLDAKYGLSDRDR</sequence>
<feature type="transmembrane region" description="Helical" evidence="1">
    <location>
        <begin position="59"/>
        <end position="77"/>
    </location>
</feature>
<dbReference type="STRING" id="1707952.A6A03_15745"/>
<evidence type="ECO:0000259" key="2">
    <source>
        <dbReference type="Pfam" id="PF13937"/>
    </source>
</evidence>
<keyword evidence="1" id="KW-1133">Transmembrane helix</keyword>
<dbReference type="OrthoDB" id="9797746at2"/>
<keyword evidence="1" id="KW-0472">Membrane</keyword>
<evidence type="ECO:0000313" key="3">
    <source>
        <dbReference type="EMBL" id="OAN44921.1"/>
    </source>
</evidence>
<evidence type="ECO:0000313" key="4">
    <source>
        <dbReference type="Proteomes" id="UP000078287"/>
    </source>
</evidence>
<keyword evidence="4" id="KW-1185">Reference proteome</keyword>
<gene>
    <name evidence="3" type="ORF">A6A03_15745</name>
</gene>
<comment type="caution">
    <text evidence="3">The sequence shown here is derived from an EMBL/GenBank/DDBJ whole genome shotgun (WGS) entry which is preliminary data.</text>
</comment>
<reference evidence="3 4" key="1">
    <citation type="submission" date="2016-04" db="EMBL/GenBank/DDBJ databases">
        <title>Chloroflexus islandicus sp. nov., a thermophilic filamentous anoxygenic phototrophic bacterium from geyser Strokkur (Iceland).</title>
        <authorList>
            <person name="Gaisin V.A."/>
            <person name="Kalashnikov A.M."/>
            <person name="Sukhacheva M.V."/>
            <person name="Grouzdev D.S."/>
            <person name="Ivanov T.M."/>
            <person name="Kuznetsov B."/>
            <person name="Gorlenko V.M."/>
        </authorList>
    </citation>
    <scope>NUCLEOTIDE SEQUENCE [LARGE SCALE GENOMIC DNA]</scope>
    <source>
        <strain evidence="4">isl-2</strain>
    </source>
</reference>
<dbReference type="Pfam" id="PF13937">
    <property type="entry name" value="DUF4212"/>
    <property type="match status" value="1"/>
</dbReference>
<feature type="domain" description="Sodium symporter small subunit" evidence="2">
    <location>
        <begin position="14"/>
        <end position="88"/>
    </location>
</feature>
<accession>A0A178M816</accession>
<dbReference type="AlphaFoldDB" id="A0A178M816"/>
<protein>
    <recommendedName>
        <fullName evidence="2">Sodium symporter small subunit domain-containing protein</fullName>
    </recommendedName>
</protein>
<dbReference type="EMBL" id="LWQS01000061">
    <property type="protein sequence ID" value="OAN44921.1"/>
    <property type="molecule type" value="Genomic_DNA"/>
</dbReference>
<evidence type="ECO:0000256" key="1">
    <source>
        <dbReference type="SAM" id="Phobius"/>
    </source>
</evidence>
<feature type="transmembrane region" description="Helical" evidence="1">
    <location>
        <begin position="21"/>
        <end position="39"/>
    </location>
</feature>
<proteinExistence type="predicted"/>
<keyword evidence="1" id="KW-0812">Transmembrane</keyword>
<dbReference type="RefSeq" id="WP_066788664.1">
    <property type="nucleotide sequence ID" value="NZ_LWQS01000061.1"/>
</dbReference>
<dbReference type="InterPro" id="IPR019886">
    <property type="entry name" value="Na_symporter_ssu"/>
</dbReference>
<name>A0A178M816_9CHLR</name>